<protein>
    <submittedName>
        <fullName evidence="2">Uncharacterized protein</fullName>
    </submittedName>
</protein>
<dbReference type="GO" id="GO:0036156">
    <property type="term" value="C:inner dynein arm"/>
    <property type="evidence" value="ECO:0007669"/>
    <property type="project" value="TreeGrafter"/>
</dbReference>
<keyword evidence="3" id="KW-1185">Reference proteome</keyword>
<feature type="compositionally biased region" description="Low complexity" evidence="1">
    <location>
        <begin position="224"/>
        <end position="244"/>
    </location>
</feature>
<dbReference type="GO" id="GO:0008569">
    <property type="term" value="F:minus-end-directed microtubule motor activity"/>
    <property type="evidence" value="ECO:0007669"/>
    <property type="project" value="TreeGrafter"/>
</dbReference>
<evidence type="ECO:0000313" key="2">
    <source>
        <dbReference type="EMBL" id="KAG5837557.1"/>
    </source>
</evidence>
<accession>A0A9D3LV56</accession>
<dbReference type="PANTHER" id="PTHR10676:SF359">
    <property type="entry name" value="DYNEIN HEAVY CHAIN DOMAIN-CONTAINING PROTEIN 1"/>
    <property type="match status" value="1"/>
</dbReference>
<dbReference type="GO" id="GO:0045505">
    <property type="term" value="F:dynein intermediate chain binding"/>
    <property type="evidence" value="ECO:0007669"/>
    <property type="project" value="InterPro"/>
</dbReference>
<reference evidence="2" key="1">
    <citation type="submission" date="2021-01" db="EMBL/GenBank/DDBJ databases">
        <title>A chromosome-scale assembly of European eel, Anguilla anguilla.</title>
        <authorList>
            <person name="Henkel C."/>
            <person name="Jong-Raadsen S.A."/>
            <person name="Dufour S."/>
            <person name="Weltzien F.-A."/>
            <person name="Palstra A.P."/>
            <person name="Pelster B."/>
            <person name="Spaink H.P."/>
            <person name="Van Den Thillart G.E."/>
            <person name="Jansen H."/>
            <person name="Zahm M."/>
            <person name="Klopp C."/>
            <person name="Cedric C."/>
            <person name="Louis A."/>
            <person name="Berthelot C."/>
            <person name="Parey E."/>
            <person name="Roest Crollius H."/>
            <person name="Montfort J."/>
            <person name="Robinson-Rechavi M."/>
            <person name="Bucao C."/>
            <person name="Bouchez O."/>
            <person name="Gislard M."/>
            <person name="Lluch J."/>
            <person name="Milhes M."/>
            <person name="Lampietro C."/>
            <person name="Lopez Roques C."/>
            <person name="Donnadieu C."/>
            <person name="Braasch I."/>
            <person name="Desvignes T."/>
            <person name="Postlethwait J."/>
            <person name="Bobe J."/>
            <person name="Guiguen Y."/>
            <person name="Dirks R."/>
        </authorList>
    </citation>
    <scope>NUCLEOTIDE SEQUENCE</scope>
    <source>
        <strain evidence="2">Tag_6206</strain>
        <tissue evidence="2">Liver</tissue>
    </source>
</reference>
<feature type="non-terminal residue" evidence="2">
    <location>
        <position position="261"/>
    </location>
</feature>
<evidence type="ECO:0000256" key="1">
    <source>
        <dbReference type="SAM" id="MobiDB-lite"/>
    </source>
</evidence>
<gene>
    <name evidence="2" type="ORF">ANANG_G00240610</name>
</gene>
<dbReference type="InterPro" id="IPR026983">
    <property type="entry name" value="DHC"/>
</dbReference>
<dbReference type="GO" id="GO:0030317">
    <property type="term" value="P:flagellated sperm motility"/>
    <property type="evidence" value="ECO:0007669"/>
    <property type="project" value="TreeGrafter"/>
</dbReference>
<proteinExistence type="predicted"/>
<sequence length="261" mass="27234">RERDSAAAVQQVAPHIADWSASARDTERGIGTVPGDALTLAAALAYLGPFGPDVRSELLGKWRSLCLTGHVETDPEDPRTAHLSAPPRPAALTSPYVPIPLGEDPQALVGRLVGGVKGVAQGVTQGVAQGVAPALLLNLLLWGCRNRRAQHWPLLADAQQRERMAASLSLGQCSEGKGQAQGEDEYDLVVSGDDPALLDKLREGAEKGLTVLVTHVERARPTPGLLGLLGRRAGPPLPGRASPSPSAPPCPSGHCSTRSTP</sequence>
<name>A0A9D3LV56_ANGAN</name>
<organism evidence="2 3">
    <name type="scientific">Anguilla anguilla</name>
    <name type="common">European freshwater eel</name>
    <name type="synonym">Muraena anguilla</name>
    <dbReference type="NCBI Taxonomy" id="7936"/>
    <lineage>
        <taxon>Eukaryota</taxon>
        <taxon>Metazoa</taxon>
        <taxon>Chordata</taxon>
        <taxon>Craniata</taxon>
        <taxon>Vertebrata</taxon>
        <taxon>Euteleostomi</taxon>
        <taxon>Actinopterygii</taxon>
        <taxon>Neopterygii</taxon>
        <taxon>Teleostei</taxon>
        <taxon>Anguilliformes</taxon>
        <taxon>Anguillidae</taxon>
        <taxon>Anguilla</taxon>
    </lineage>
</organism>
<dbReference type="AlphaFoldDB" id="A0A9D3LV56"/>
<dbReference type="GO" id="GO:0051959">
    <property type="term" value="F:dynein light intermediate chain binding"/>
    <property type="evidence" value="ECO:0007669"/>
    <property type="project" value="InterPro"/>
</dbReference>
<dbReference type="Gene3D" id="1.20.920.20">
    <property type="match status" value="1"/>
</dbReference>
<feature type="region of interest" description="Disordered" evidence="1">
    <location>
        <begin position="224"/>
        <end position="261"/>
    </location>
</feature>
<dbReference type="Proteomes" id="UP001044222">
    <property type="component" value="Chromosome 13"/>
</dbReference>
<evidence type="ECO:0000313" key="3">
    <source>
        <dbReference type="Proteomes" id="UP001044222"/>
    </source>
</evidence>
<comment type="caution">
    <text evidence="2">The sequence shown here is derived from an EMBL/GenBank/DDBJ whole genome shotgun (WGS) entry which is preliminary data.</text>
</comment>
<dbReference type="GO" id="GO:0036126">
    <property type="term" value="C:sperm flagellum"/>
    <property type="evidence" value="ECO:0007669"/>
    <property type="project" value="TreeGrafter"/>
</dbReference>
<dbReference type="EMBL" id="JAFIRN010000013">
    <property type="protein sequence ID" value="KAG5837557.1"/>
    <property type="molecule type" value="Genomic_DNA"/>
</dbReference>
<dbReference type="PANTHER" id="PTHR10676">
    <property type="entry name" value="DYNEIN HEAVY CHAIN FAMILY PROTEIN"/>
    <property type="match status" value="1"/>
</dbReference>